<sequence>MKYFLLPLFMFIVFSASGQTYKPFKVNLSVGYAQPLVTGISGGVLFALEPKYGITDHLDVGVRLEGALVARGVTVNGRTSTGEVNYLGSYLLTGNYVFGKTKTRPFIGLGGGLYRITSSGLIEITDGQSWEEVTLTAANKWGALLRAGIKAGHFLVSVEYNAVPASIAHLGSSRLKSRNDYLGIKVGFDIGGGKRKLGSE</sequence>
<name>A0ABT8RFC2_9BACT</name>
<evidence type="ECO:0000313" key="3">
    <source>
        <dbReference type="Proteomes" id="UP001168528"/>
    </source>
</evidence>
<comment type="caution">
    <text evidence="2">The sequence shown here is derived from an EMBL/GenBank/DDBJ whole genome shotgun (WGS) entry which is preliminary data.</text>
</comment>
<proteinExistence type="predicted"/>
<dbReference type="Proteomes" id="UP001168528">
    <property type="component" value="Unassembled WGS sequence"/>
</dbReference>
<keyword evidence="3" id="KW-1185">Reference proteome</keyword>
<gene>
    <name evidence="2" type="ORF">Q0590_31280</name>
</gene>
<evidence type="ECO:0008006" key="4">
    <source>
        <dbReference type="Google" id="ProtNLM"/>
    </source>
</evidence>
<accession>A0ABT8RFC2</accession>
<reference evidence="2" key="1">
    <citation type="submission" date="2023-07" db="EMBL/GenBank/DDBJ databases">
        <title>The genome sequence of Rhodocytophaga aerolata KACC 12507.</title>
        <authorList>
            <person name="Zhang X."/>
        </authorList>
    </citation>
    <scope>NUCLEOTIDE SEQUENCE</scope>
    <source>
        <strain evidence="2">KACC 12507</strain>
    </source>
</reference>
<dbReference type="RefSeq" id="WP_302041597.1">
    <property type="nucleotide sequence ID" value="NZ_JAUKPO010000036.1"/>
</dbReference>
<evidence type="ECO:0000256" key="1">
    <source>
        <dbReference type="SAM" id="SignalP"/>
    </source>
</evidence>
<feature type="chain" id="PRO_5047453367" description="Outer membrane beta-barrel protein" evidence="1">
    <location>
        <begin position="19"/>
        <end position="200"/>
    </location>
</feature>
<dbReference type="EMBL" id="JAUKPO010000036">
    <property type="protein sequence ID" value="MDO1450798.1"/>
    <property type="molecule type" value="Genomic_DNA"/>
</dbReference>
<dbReference type="Gene3D" id="2.40.160.20">
    <property type="match status" value="1"/>
</dbReference>
<keyword evidence="1" id="KW-0732">Signal</keyword>
<protein>
    <recommendedName>
        <fullName evidence="4">Outer membrane beta-barrel protein</fullName>
    </recommendedName>
</protein>
<evidence type="ECO:0000313" key="2">
    <source>
        <dbReference type="EMBL" id="MDO1450798.1"/>
    </source>
</evidence>
<feature type="signal peptide" evidence="1">
    <location>
        <begin position="1"/>
        <end position="18"/>
    </location>
</feature>
<organism evidence="2 3">
    <name type="scientific">Rhodocytophaga aerolata</name>
    <dbReference type="NCBI Taxonomy" id="455078"/>
    <lineage>
        <taxon>Bacteria</taxon>
        <taxon>Pseudomonadati</taxon>
        <taxon>Bacteroidota</taxon>
        <taxon>Cytophagia</taxon>
        <taxon>Cytophagales</taxon>
        <taxon>Rhodocytophagaceae</taxon>
        <taxon>Rhodocytophaga</taxon>
    </lineage>
</organism>